<evidence type="ECO:0000313" key="5">
    <source>
        <dbReference type="Proteomes" id="UP001501470"/>
    </source>
</evidence>
<dbReference type="InterPro" id="IPR001650">
    <property type="entry name" value="Helicase_C-like"/>
</dbReference>
<dbReference type="SMART" id="SM00490">
    <property type="entry name" value="HELICc"/>
    <property type="match status" value="1"/>
</dbReference>
<feature type="domain" description="PLD phosphodiesterase" evidence="1">
    <location>
        <begin position="213"/>
        <end position="244"/>
    </location>
</feature>
<dbReference type="Proteomes" id="UP001501470">
    <property type="component" value="Unassembled WGS sequence"/>
</dbReference>
<keyword evidence="5" id="KW-1185">Reference proteome</keyword>
<protein>
    <submittedName>
        <fullName evidence="4">DEAD/DEAH box helicase</fullName>
    </submittedName>
</protein>
<dbReference type="Gene3D" id="3.40.50.300">
    <property type="entry name" value="P-loop containing nucleotide triphosphate hydrolases"/>
    <property type="match status" value="2"/>
</dbReference>
<dbReference type="RefSeq" id="WP_344514944.1">
    <property type="nucleotide sequence ID" value="NZ_BAAAQD010000050.1"/>
</dbReference>
<dbReference type="PANTHER" id="PTHR47962:SF7">
    <property type="entry name" value="MITOCHONDRIAL ATP-DEPENDENT HELICASE IRC3-RELATED"/>
    <property type="match status" value="1"/>
</dbReference>
<keyword evidence="4" id="KW-0547">Nucleotide-binding</keyword>
<comment type="caution">
    <text evidence="4">The sequence shown here is derived from an EMBL/GenBank/DDBJ whole genome shotgun (WGS) entry which is preliminary data.</text>
</comment>
<dbReference type="EMBL" id="BAAAQD010000050">
    <property type="protein sequence ID" value="GAA1573670.1"/>
    <property type="molecule type" value="Genomic_DNA"/>
</dbReference>
<dbReference type="InterPro" id="IPR006935">
    <property type="entry name" value="Helicase/UvrB_N"/>
</dbReference>
<dbReference type="PANTHER" id="PTHR47962">
    <property type="entry name" value="ATP-DEPENDENT HELICASE LHR-RELATED-RELATED"/>
    <property type="match status" value="1"/>
</dbReference>
<dbReference type="Pfam" id="PF04851">
    <property type="entry name" value="ResIII"/>
    <property type="match status" value="1"/>
</dbReference>
<sequence length="1031" mass="114372">MANDVPAGLYEIVVTKALEERLLSVDQGLVKRHGLRSADAADRIALLIAQQVERALDAVPEADRVATGVDVARRLLEALGTQLPRTGPALESPLAPGEVLAAVGERQPDGSVRSAGRPLIPLLDTTLLTNAPGEPRVGSQVLTEIESADAIDLVMAFIRTSGLRPIIDALRQHCARGRRLRVLTTTYTGSTEGKALDLLADLGAEVRVSYDVTTTRLHAKAWLFHRRSAFSTAYVGSSNLTHSAQVAGLEWNVRVSAARNLDVIKKIDAVFESYWQSGDFIPYVQADFQQALDQSRRSDGRTVPMLSPLEVRLEPFQERMLELIELSRTRGHHRNLLVSATGTGKTVMAAVDYARLRQKLPRARLLFVAHRERILDQSMATFRHVMRDYEFGEKWVGGTRPTQFNQVFASVQTLAANGLQHLAPDHFDVIIIDEFHHAAAPSYRAIMEDLKPQELLGLTATPERADGLPLLHWFGDRIAAELRLWDAIEQHRLAPFAYYGIHDGIDLREVPWRRGRGYDDAALTEIYTSDMAWARFVYKQLDQHVTDVSTIRCLGFCVSVAHARFMAEQFQKLGVAAVAVSGETPDAERESAIRELEEGALQVIFSVELFNEGVDVPDVDTLLMLRPTESATLFLQQLGRGLRIARGKSVCTVLDFVGMHRREFRFDQRYRALLGGTRSDLERAVAEGFPFLPAGCHMELDRVARDIVLRSVREAIPSRWPSKVAELRALAQHQPTVTIANYLTETGLEVADIYAGNRGWSALREAAGLSVAPAGSNEQALRRGIGRMLHVDDRQRVDEYRSLLAHMSPPKVDTMSGVERRLVHMLVANLADQVVTKDTSLQSAVDMLWSHPQVIVELRDLLHVLGDASSHLQHQALPDVPLQVHSQYTRIEILAAVGEGAGAKTPQWREGVYDAKAVGADVFVFTLDKTSGDFSPTTRYRDYAISPDLIHWESQSTTSGDSPTGRRYCNHVAMGRSILLFARTRADDRAFWFLGPATYVQHEGDRPMAVTWKLETPLSGDLFAAFAAAVS</sequence>
<dbReference type="CDD" id="cd18032">
    <property type="entry name" value="DEXHc_RE_I_III_res"/>
    <property type="match status" value="1"/>
</dbReference>
<dbReference type="Gene3D" id="3.30.870.10">
    <property type="entry name" value="Endonuclease Chain A"/>
    <property type="match status" value="1"/>
</dbReference>
<dbReference type="InterPro" id="IPR025202">
    <property type="entry name" value="PLD-like_dom"/>
</dbReference>
<dbReference type="InterPro" id="IPR001736">
    <property type="entry name" value="PLipase_D/transphosphatidylase"/>
</dbReference>
<dbReference type="SUPFAM" id="SSF56024">
    <property type="entry name" value="Phospholipase D/nuclease"/>
    <property type="match status" value="1"/>
</dbReference>
<reference evidence="4 5" key="1">
    <citation type="journal article" date="2019" name="Int. J. Syst. Evol. Microbiol.">
        <title>The Global Catalogue of Microorganisms (GCM) 10K type strain sequencing project: providing services to taxonomists for standard genome sequencing and annotation.</title>
        <authorList>
            <consortium name="The Broad Institute Genomics Platform"/>
            <consortium name="The Broad Institute Genome Sequencing Center for Infectious Disease"/>
            <person name="Wu L."/>
            <person name="Ma J."/>
        </authorList>
    </citation>
    <scope>NUCLEOTIDE SEQUENCE [LARGE SCALE GENOMIC DNA]</scope>
    <source>
        <strain evidence="4 5">JCM 15933</strain>
    </source>
</reference>
<dbReference type="InterPro" id="IPR021835">
    <property type="entry name" value="DUF3427"/>
</dbReference>
<keyword evidence="4" id="KW-0347">Helicase</keyword>
<keyword evidence="4" id="KW-0378">Hydrolase</keyword>
<dbReference type="GO" id="GO:0004386">
    <property type="term" value="F:helicase activity"/>
    <property type="evidence" value="ECO:0007669"/>
    <property type="project" value="UniProtKB-KW"/>
</dbReference>
<dbReference type="PROSITE" id="PS50035">
    <property type="entry name" value="PLD"/>
    <property type="match status" value="1"/>
</dbReference>
<dbReference type="Pfam" id="PF13091">
    <property type="entry name" value="PLDc_2"/>
    <property type="match status" value="1"/>
</dbReference>
<dbReference type="Pfam" id="PF00271">
    <property type="entry name" value="Helicase_C"/>
    <property type="match status" value="1"/>
</dbReference>
<gene>
    <name evidence="4" type="ORF">GCM10009827_114480</name>
</gene>
<dbReference type="CDD" id="cd18799">
    <property type="entry name" value="SF2_C_EcoAI-like"/>
    <property type="match status" value="1"/>
</dbReference>
<proteinExistence type="predicted"/>
<evidence type="ECO:0000259" key="3">
    <source>
        <dbReference type="PROSITE" id="PS51194"/>
    </source>
</evidence>
<dbReference type="Pfam" id="PF11907">
    <property type="entry name" value="DUF3427"/>
    <property type="match status" value="1"/>
</dbReference>
<feature type="domain" description="Helicase C-terminal" evidence="3">
    <location>
        <begin position="540"/>
        <end position="685"/>
    </location>
</feature>
<dbReference type="InterPro" id="IPR052511">
    <property type="entry name" value="ATP-dep_Helicase"/>
</dbReference>
<feature type="domain" description="Helicase ATP-binding" evidence="2">
    <location>
        <begin position="326"/>
        <end position="480"/>
    </location>
</feature>
<name>A0ABN2DAK8_9ACTN</name>
<dbReference type="InterPro" id="IPR027417">
    <property type="entry name" value="P-loop_NTPase"/>
</dbReference>
<keyword evidence="4" id="KW-0067">ATP-binding</keyword>
<dbReference type="PROSITE" id="PS51194">
    <property type="entry name" value="HELICASE_CTER"/>
    <property type="match status" value="1"/>
</dbReference>
<dbReference type="PROSITE" id="PS51192">
    <property type="entry name" value="HELICASE_ATP_BIND_1"/>
    <property type="match status" value="1"/>
</dbReference>
<accession>A0ABN2DAK8</accession>
<organism evidence="4 5">
    <name type="scientific">Dactylosporangium maewongense</name>
    <dbReference type="NCBI Taxonomy" id="634393"/>
    <lineage>
        <taxon>Bacteria</taxon>
        <taxon>Bacillati</taxon>
        <taxon>Actinomycetota</taxon>
        <taxon>Actinomycetes</taxon>
        <taxon>Micromonosporales</taxon>
        <taxon>Micromonosporaceae</taxon>
        <taxon>Dactylosporangium</taxon>
    </lineage>
</organism>
<dbReference type="SUPFAM" id="SSF52540">
    <property type="entry name" value="P-loop containing nucleoside triphosphate hydrolases"/>
    <property type="match status" value="1"/>
</dbReference>
<dbReference type="InterPro" id="IPR014001">
    <property type="entry name" value="Helicase_ATP-bd"/>
</dbReference>
<dbReference type="SMART" id="SM00487">
    <property type="entry name" value="DEXDc"/>
    <property type="match status" value="1"/>
</dbReference>
<evidence type="ECO:0000313" key="4">
    <source>
        <dbReference type="EMBL" id="GAA1573670.1"/>
    </source>
</evidence>
<evidence type="ECO:0000259" key="2">
    <source>
        <dbReference type="PROSITE" id="PS51192"/>
    </source>
</evidence>
<evidence type="ECO:0000259" key="1">
    <source>
        <dbReference type="PROSITE" id="PS50035"/>
    </source>
</evidence>